<dbReference type="SMART" id="SM00034">
    <property type="entry name" value="CLECT"/>
    <property type="match status" value="1"/>
</dbReference>
<keyword evidence="4" id="KW-0430">Lectin</keyword>
<dbReference type="Gene3D" id="3.10.100.10">
    <property type="entry name" value="Mannose-Binding Protein A, subunit A"/>
    <property type="match status" value="1"/>
</dbReference>
<dbReference type="PANTHER" id="PTHR45710">
    <property type="entry name" value="C-TYPE LECTIN DOMAIN-CONTAINING PROTEIN 180"/>
    <property type="match status" value="1"/>
</dbReference>
<accession>A0A8D2KUF2</accession>
<dbReference type="Ensembl" id="ENSVKKT00000009131.1">
    <property type="protein sequence ID" value="ENSVKKP00000008903.1"/>
    <property type="gene ID" value="ENSVKKG00000006322.1"/>
</dbReference>
<dbReference type="InterPro" id="IPR033992">
    <property type="entry name" value="NKR-like_CTLD"/>
</dbReference>
<dbReference type="GO" id="GO:0005576">
    <property type="term" value="C:extracellular region"/>
    <property type="evidence" value="ECO:0007669"/>
    <property type="project" value="UniProtKB-SubCell"/>
</dbReference>
<dbReference type="Proteomes" id="UP000694545">
    <property type="component" value="Unplaced"/>
</dbReference>
<evidence type="ECO:0000256" key="3">
    <source>
        <dbReference type="ARBA" id="ARBA00022525"/>
    </source>
</evidence>
<keyword evidence="7" id="KW-1185">Reference proteome</keyword>
<dbReference type="GO" id="GO:0005886">
    <property type="term" value="C:plasma membrane"/>
    <property type="evidence" value="ECO:0007669"/>
    <property type="project" value="UniProtKB-SubCell"/>
</dbReference>
<dbReference type="OMA" id="NDEANWT"/>
<dbReference type="PROSITE" id="PS50041">
    <property type="entry name" value="C_TYPE_LECTIN_2"/>
    <property type="match status" value="1"/>
</dbReference>
<sequence length="179" mass="20312">MKLAGVEGQTRWPRRPLLTRSVSMIASGFSFSVMQREELPGCKAGSTGSLCPRGWVGYLNKCYYFSDEEADWFASQHNCSSFNASLSEIETKLELKFLLRYKGSIYHWIGLSKDASKPWTWANGKAFNDRFPIDEGGDCAYLSDNAIMSSWCKTKKNWICSKTDLYVQGDEHDSNVMQL</sequence>
<evidence type="ECO:0000313" key="6">
    <source>
        <dbReference type="Ensembl" id="ENSVKKP00000008903.1"/>
    </source>
</evidence>
<dbReference type="SUPFAM" id="SSF56436">
    <property type="entry name" value="C-type lectin-like"/>
    <property type="match status" value="1"/>
</dbReference>
<evidence type="ECO:0000313" key="7">
    <source>
        <dbReference type="Proteomes" id="UP000694545"/>
    </source>
</evidence>
<organism evidence="6 7">
    <name type="scientific">Varanus komodoensis</name>
    <name type="common">Komodo dragon</name>
    <dbReference type="NCBI Taxonomy" id="61221"/>
    <lineage>
        <taxon>Eukaryota</taxon>
        <taxon>Metazoa</taxon>
        <taxon>Chordata</taxon>
        <taxon>Craniata</taxon>
        <taxon>Vertebrata</taxon>
        <taxon>Euteleostomi</taxon>
        <taxon>Lepidosauria</taxon>
        <taxon>Squamata</taxon>
        <taxon>Bifurcata</taxon>
        <taxon>Unidentata</taxon>
        <taxon>Episquamata</taxon>
        <taxon>Toxicofera</taxon>
        <taxon>Anguimorpha</taxon>
        <taxon>Paleoanguimorpha</taxon>
        <taxon>Varanoidea</taxon>
        <taxon>Varanidae</taxon>
        <taxon>Varanus</taxon>
    </lineage>
</organism>
<reference evidence="6" key="1">
    <citation type="submission" date="2025-08" db="UniProtKB">
        <authorList>
            <consortium name="Ensembl"/>
        </authorList>
    </citation>
    <scope>IDENTIFICATION</scope>
</reference>
<keyword evidence="3" id="KW-0964">Secreted</keyword>
<evidence type="ECO:0000256" key="1">
    <source>
        <dbReference type="ARBA" id="ARBA00004401"/>
    </source>
</evidence>
<dbReference type="GO" id="GO:0030246">
    <property type="term" value="F:carbohydrate binding"/>
    <property type="evidence" value="ECO:0007669"/>
    <property type="project" value="UniProtKB-KW"/>
</dbReference>
<evidence type="ECO:0000256" key="4">
    <source>
        <dbReference type="ARBA" id="ARBA00022734"/>
    </source>
</evidence>
<comment type="subcellular location">
    <subcellularLocation>
        <location evidence="1">Cell membrane</location>
        <topology evidence="1">Single-pass type II membrane protein</topology>
    </subcellularLocation>
    <subcellularLocation>
        <location evidence="2">Secreted</location>
    </subcellularLocation>
</comment>
<proteinExistence type="predicted"/>
<dbReference type="AlphaFoldDB" id="A0A8D2KUF2"/>
<dbReference type="InterPro" id="IPR016187">
    <property type="entry name" value="CTDL_fold"/>
</dbReference>
<evidence type="ECO:0000259" key="5">
    <source>
        <dbReference type="PROSITE" id="PS50041"/>
    </source>
</evidence>
<name>A0A8D2KUF2_VARKO</name>
<dbReference type="Pfam" id="PF00059">
    <property type="entry name" value="Lectin_C"/>
    <property type="match status" value="1"/>
</dbReference>
<reference evidence="6" key="2">
    <citation type="submission" date="2025-09" db="UniProtKB">
        <authorList>
            <consortium name="Ensembl"/>
        </authorList>
    </citation>
    <scope>IDENTIFICATION</scope>
</reference>
<protein>
    <recommendedName>
        <fullName evidence="5">C-type lectin domain-containing protein</fullName>
    </recommendedName>
</protein>
<dbReference type="PANTHER" id="PTHR45710:SF35">
    <property type="entry name" value="C-TYPE LECTIN DOMAIN FAMILY 2 MEMBER D"/>
    <property type="match status" value="1"/>
</dbReference>
<feature type="domain" description="C-type lectin" evidence="5">
    <location>
        <begin position="58"/>
        <end position="161"/>
    </location>
</feature>
<dbReference type="InterPro" id="IPR001304">
    <property type="entry name" value="C-type_lectin-like"/>
</dbReference>
<dbReference type="InterPro" id="IPR050828">
    <property type="entry name" value="C-type_lectin/matrix_domain"/>
</dbReference>
<dbReference type="InterPro" id="IPR016186">
    <property type="entry name" value="C-type_lectin-like/link_sf"/>
</dbReference>
<evidence type="ECO:0000256" key="2">
    <source>
        <dbReference type="ARBA" id="ARBA00004613"/>
    </source>
</evidence>
<dbReference type="CDD" id="cd03593">
    <property type="entry name" value="CLECT_NK_receptors_like"/>
    <property type="match status" value="1"/>
</dbReference>